<evidence type="ECO:0000256" key="1">
    <source>
        <dbReference type="ARBA" id="ARBA00023015"/>
    </source>
</evidence>
<feature type="domain" description="HTH arsR-type" evidence="4">
    <location>
        <begin position="1"/>
        <end position="86"/>
    </location>
</feature>
<name>A0A8J2FT55_9BACT</name>
<dbReference type="NCBIfam" id="NF033788">
    <property type="entry name" value="HTH_metalloreg"/>
    <property type="match status" value="1"/>
</dbReference>
<dbReference type="PRINTS" id="PR00778">
    <property type="entry name" value="HTHARSR"/>
</dbReference>
<dbReference type="Proteomes" id="UP000663859">
    <property type="component" value="Unassembled WGS sequence"/>
</dbReference>
<comment type="caution">
    <text evidence="5">The sequence shown here is derived from an EMBL/GenBank/DDBJ whole genome shotgun (WGS) entry which is preliminary data.</text>
</comment>
<evidence type="ECO:0000256" key="3">
    <source>
        <dbReference type="ARBA" id="ARBA00023163"/>
    </source>
</evidence>
<evidence type="ECO:0000313" key="6">
    <source>
        <dbReference type="Proteomes" id="UP000663859"/>
    </source>
</evidence>
<sequence length="100" mass="10991">MAALAHASRLKIYRRLVQAAPHGLSAGELAQVLKVRAPTLSFHLKALLHAGLIKARHSGRFIYYSADFTAMNKLLSYLTENCCGGLPCDTRVKRGVERKA</sequence>
<evidence type="ECO:0000259" key="4">
    <source>
        <dbReference type="PROSITE" id="PS50987"/>
    </source>
</evidence>
<dbReference type="CDD" id="cd00090">
    <property type="entry name" value="HTH_ARSR"/>
    <property type="match status" value="1"/>
</dbReference>
<keyword evidence="6" id="KW-1185">Reference proteome</keyword>
<dbReference type="Gene3D" id="1.10.10.10">
    <property type="entry name" value="Winged helix-like DNA-binding domain superfamily/Winged helix DNA-binding domain"/>
    <property type="match status" value="1"/>
</dbReference>
<dbReference type="InterPro" id="IPR036390">
    <property type="entry name" value="WH_DNA-bd_sf"/>
</dbReference>
<dbReference type="PANTHER" id="PTHR43132:SF2">
    <property type="entry name" value="ARSENICAL RESISTANCE OPERON REPRESSOR ARSR-RELATED"/>
    <property type="match status" value="1"/>
</dbReference>
<dbReference type="Pfam" id="PF12840">
    <property type="entry name" value="HTH_20"/>
    <property type="match status" value="1"/>
</dbReference>
<gene>
    <name evidence="5" type="ORF">MPNT_50141</name>
</gene>
<dbReference type="InterPro" id="IPR051011">
    <property type="entry name" value="Metal_resp_trans_reg"/>
</dbReference>
<dbReference type="GO" id="GO:0003677">
    <property type="term" value="F:DNA binding"/>
    <property type="evidence" value="ECO:0007669"/>
    <property type="project" value="UniProtKB-KW"/>
</dbReference>
<dbReference type="SUPFAM" id="SSF46785">
    <property type="entry name" value="Winged helix' DNA-binding domain"/>
    <property type="match status" value="1"/>
</dbReference>
<dbReference type="SMART" id="SM00418">
    <property type="entry name" value="HTH_ARSR"/>
    <property type="match status" value="1"/>
</dbReference>
<accession>A0A8J2FT55</accession>
<keyword evidence="3" id="KW-0804">Transcription</keyword>
<proteinExistence type="predicted"/>
<dbReference type="InterPro" id="IPR011991">
    <property type="entry name" value="ArsR-like_HTH"/>
</dbReference>
<dbReference type="GO" id="GO:0003700">
    <property type="term" value="F:DNA-binding transcription factor activity"/>
    <property type="evidence" value="ECO:0007669"/>
    <property type="project" value="InterPro"/>
</dbReference>
<dbReference type="PANTHER" id="PTHR43132">
    <property type="entry name" value="ARSENICAL RESISTANCE OPERON REPRESSOR ARSR-RELATED"/>
    <property type="match status" value="1"/>
</dbReference>
<dbReference type="EMBL" id="CAJNOB010000045">
    <property type="protein sequence ID" value="CAF0702637.1"/>
    <property type="molecule type" value="Genomic_DNA"/>
</dbReference>
<evidence type="ECO:0000256" key="2">
    <source>
        <dbReference type="ARBA" id="ARBA00023125"/>
    </source>
</evidence>
<dbReference type="AlphaFoldDB" id="A0A8J2FT55"/>
<dbReference type="PROSITE" id="PS50987">
    <property type="entry name" value="HTH_ARSR_2"/>
    <property type="match status" value="1"/>
</dbReference>
<keyword evidence="1" id="KW-0805">Transcription regulation</keyword>
<dbReference type="InterPro" id="IPR001845">
    <property type="entry name" value="HTH_ArsR_DNA-bd_dom"/>
</dbReference>
<evidence type="ECO:0000313" key="5">
    <source>
        <dbReference type="EMBL" id="CAF0702637.1"/>
    </source>
</evidence>
<protein>
    <submittedName>
        <fullName evidence="5">Transcriptional regulator, ArsR family</fullName>
    </submittedName>
</protein>
<reference evidence="5" key="1">
    <citation type="submission" date="2021-02" db="EMBL/GenBank/DDBJ databases">
        <authorList>
            <person name="Cremers G."/>
            <person name="Picone N."/>
        </authorList>
    </citation>
    <scope>NUCLEOTIDE SEQUENCE</scope>
    <source>
        <strain evidence="5">PQ17</strain>
    </source>
</reference>
<keyword evidence="2" id="KW-0238">DNA-binding</keyword>
<organism evidence="5 6">
    <name type="scientific">Candidatus Methylacidithermus pantelleriae</name>
    <dbReference type="NCBI Taxonomy" id="2744239"/>
    <lineage>
        <taxon>Bacteria</taxon>
        <taxon>Pseudomonadati</taxon>
        <taxon>Verrucomicrobiota</taxon>
        <taxon>Methylacidiphilae</taxon>
        <taxon>Methylacidiphilales</taxon>
        <taxon>Methylacidiphilaceae</taxon>
        <taxon>Candidatus Methylacidithermus</taxon>
    </lineage>
</organism>
<dbReference type="InterPro" id="IPR036388">
    <property type="entry name" value="WH-like_DNA-bd_sf"/>
</dbReference>